<evidence type="ECO:0000313" key="2">
    <source>
        <dbReference type="Proteomes" id="UP001157502"/>
    </source>
</evidence>
<dbReference type="EMBL" id="CM055758">
    <property type="protein sequence ID" value="KAJ7988292.1"/>
    <property type="molecule type" value="Genomic_DNA"/>
</dbReference>
<organism evidence="1 2">
    <name type="scientific">Dallia pectoralis</name>
    <name type="common">Alaska blackfish</name>
    <dbReference type="NCBI Taxonomy" id="75939"/>
    <lineage>
        <taxon>Eukaryota</taxon>
        <taxon>Metazoa</taxon>
        <taxon>Chordata</taxon>
        <taxon>Craniata</taxon>
        <taxon>Vertebrata</taxon>
        <taxon>Euteleostomi</taxon>
        <taxon>Actinopterygii</taxon>
        <taxon>Neopterygii</taxon>
        <taxon>Teleostei</taxon>
        <taxon>Protacanthopterygii</taxon>
        <taxon>Esociformes</taxon>
        <taxon>Umbridae</taxon>
        <taxon>Dallia</taxon>
    </lineage>
</organism>
<dbReference type="Proteomes" id="UP001157502">
    <property type="component" value="Chromosome 31"/>
</dbReference>
<gene>
    <name evidence="1" type="ORF">DPEC_G00322060</name>
</gene>
<comment type="caution">
    <text evidence="1">The sequence shown here is derived from an EMBL/GenBank/DDBJ whole genome shotgun (WGS) entry which is preliminary data.</text>
</comment>
<keyword evidence="2" id="KW-1185">Reference proteome</keyword>
<protein>
    <submittedName>
        <fullName evidence="1">Uncharacterized protein</fullName>
    </submittedName>
</protein>
<proteinExistence type="predicted"/>
<reference evidence="1" key="1">
    <citation type="submission" date="2021-05" db="EMBL/GenBank/DDBJ databases">
        <authorList>
            <person name="Pan Q."/>
            <person name="Jouanno E."/>
            <person name="Zahm M."/>
            <person name="Klopp C."/>
            <person name="Cabau C."/>
            <person name="Louis A."/>
            <person name="Berthelot C."/>
            <person name="Parey E."/>
            <person name="Roest Crollius H."/>
            <person name="Montfort J."/>
            <person name="Robinson-Rechavi M."/>
            <person name="Bouchez O."/>
            <person name="Lampietro C."/>
            <person name="Lopez Roques C."/>
            <person name="Donnadieu C."/>
            <person name="Postlethwait J."/>
            <person name="Bobe J."/>
            <person name="Dillon D."/>
            <person name="Chandos A."/>
            <person name="von Hippel F."/>
            <person name="Guiguen Y."/>
        </authorList>
    </citation>
    <scope>NUCLEOTIDE SEQUENCE</scope>
    <source>
        <strain evidence="1">YG-Jan2019</strain>
    </source>
</reference>
<name>A0ACC2FAI5_DALPE</name>
<accession>A0ACC2FAI5</accession>
<sequence length="106" mass="12083">MKTATWILLFVTVGVGLAHSPGGRSEKCLCKGKPLQFVRMILIKEIKQYSKSGFCGKIEVIAIMKNGEKKCLDPEGKLLKRYQRYQRKKVGQQTKMPKKGKGRRKQ</sequence>
<evidence type="ECO:0000313" key="1">
    <source>
        <dbReference type="EMBL" id="KAJ7988292.1"/>
    </source>
</evidence>